<sequence>METQRKKEEFGESWKYSLKDEHKQALKEIVGDFGTPNLVDSVDYNSFFDPINFYKEEDGSVR</sequence>
<name>A0A8D9UHN1_9VIRU</name>
<accession>A0A8D9UHN1</accession>
<protein>
    <submittedName>
        <fullName evidence="1">Uncharacterized protein</fullName>
    </submittedName>
</protein>
<dbReference type="EMBL" id="BK029940">
    <property type="protein sequence ID" value="DAD55705.1"/>
    <property type="molecule type" value="Genomic_DNA"/>
</dbReference>
<proteinExistence type="predicted"/>
<evidence type="ECO:0000313" key="1">
    <source>
        <dbReference type="EMBL" id="DAD55705.1"/>
    </source>
</evidence>
<organism evidence="1">
    <name type="scientific">Bacteriophage sp</name>
    <dbReference type="NCBI Taxonomy" id="38018"/>
    <lineage>
        <taxon>Viruses</taxon>
    </lineage>
</organism>
<reference evidence="1" key="1">
    <citation type="journal article" date="2021" name="Proc. Natl. Acad. Sci. U.S.A.">
        <title>A Catalog of Tens of Thousands of Viruses from Human Metagenomes Reveals Hidden Associations with Chronic Diseases.</title>
        <authorList>
            <person name="Tisza M.J."/>
            <person name="Buck C.B."/>
        </authorList>
    </citation>
    <scope>NUCLEOTIDE SEQUENCE</scope>
    <source>
        <strain evidence="1">CtOZu12</strain>
    </source>
</reference>